<organism evidence="1 2">
    <name type="scientific">Caldimonas mangrovi</name>
    <dbReference type="NCBI Taxonomy" id="2944811"/>
    <lineage>
        <taxon>Bacteria</taxon>
        <taxon>Pseudomonadati</taxon>
        <taxon>Pseudomonadota</taxon>
        <taxon>Betaproteobacteria</taxon>
        <taxon>Burkholderiales</taxon>
        <taxon>Sphaerotilaceae</taxon>
        <taxon>Caldimonas</taxon>
    </lineage>
</organism>
<dbReference type="RefSeq" id="WP_251781512.1">
    <property type="nucleotide sequence ID" value="NZ_JAMKFE010000029.1"/>
</dbReference>
<proteinExistence type="predicted"/>
<name>A0ABT0YXR8_9BURK</name>
<gene>
    <name evidence="1" type="ORF">M8A51_25875</name>
</gene>
<keyword evidence="2" id="KW-1185">Reference proteome</keyword>
<dbReference type="EMBL" id="JAMKFE010000029">
    <property type="protein sequence ID" value="MCM5682966.1"/>
    <property type="molecule type" value="Genomic_DNA"/>
</dbReference>
<sequence>MIQPGSKKYTIDLSTFCLDFIVDVEASRAQSKALRPPGVSNFVFAVAEIWIRTGGQTVLFVEQWTVGNLVEVLNAMVRQVREPSDVAAEDYIPMGGWCEWMKGYWKRLEANAVKAEDEQTYDILRKFLLLDDPLGCVALYKHGDSTVIEVCSQDTASVSFQLYSIIDKDKFLGSIHEVLRNIQRGTER</sequence>
<reference evidence="1" key="1">
    <citation type="submission" date="2022-05" db="EMBL/GenBank/DDBJ databases">
        <title>Schlegelella sp. nov., isolated from mangrove soil.</title>
        <authorList>
            <person name="Liu Y."/>
            <person name="Ge X."/>
            <person name="Liu W."/>
        </authorList>
    </citation>
    <scope>NUCLEOTIDE SEQUENCE</scope>
    <source>
        <strain evidence="1">S2-27</strain>
    </source>
</reference>
<protein>
    <submittedName>
        <fullName evidence="1">Uncharacterized protein</fullName>
    </submittedName>
</protein>
<evidence type="ECO:0000313" key="2">
    <source>
        <dbReference type="Proteomes" id="UP001165541"/>
    </source>
</evidence>
<comment type="caution">
    <text evidence="1">The sequence shown here is derived from an EMBL/GenBank/DDBJ whole genome shotgun (WGS) entry which is preliminary data.</text>
</comment>
<evidence type="ECO:0000313" key="1">
    <source>
        <dbReference type="EMBL" id="MCM5682966.1"/>
    </source>
</evidence>
<dbReference type="Proteomes" id="UP001165541">
    <property type="component" value="Unassembled WGS sequence"/>
</dbReference>
<accession>A0ABT0YXR8</accession>